<comment type="caution">
    <text evidence="5">The sequence shown here is derived from an EMBL/GenBank/DDBJ whole genome shotgun (WGS) entry which is preliminary data.</text>
</comment>
<reference evidence="5" key="1">
    <citation type="submission" date="2020-05" db="EMBL/GenBank/DDBJ databases">
        <authorList>
            <person name="Delgado-Blas J."/>
        </authorList>
    </citation>
    <scope>NUCLEOTIDE SEQUENCE</scope>
    <source>
        <strain evidence="5">BB1459</strain>
        <strain evidence="6">BB1480</strain>
    </source>
</reference>
<evidence type="ECO:0000313" key="8">
    <source>
        <dbReference type="Proteomes" id="UP000837205"/>
    </source>
</evidence>
<protein>
    <submittedName>
        <fullName evidence="5">Multiple stress resistance protein BhsA</fullName>
    </submittedName>
</protein>
<dbReference type="AlphaFoldDB" id="A0A9N8CTJ1"/>
<keyword evidence="1 3" id="KW-0732">Signal</keyword>
<dbReference type="NCBIfam" id="NF047859">
    <property type="entry name" value="StressCuResBhsA"/>
    <property type="match status" value="1"/>
</dbReference>
<evidence type="ECO:0000259" key="4">
    <source>
        <dbReference type="Pfam" id="PF07338"/>
    </source>
</evidence>
<dbReference type="SUPFAM" id="SSF159871">
    <property type="entry name" value="YdgH-like"/>
    <property type="match status" value="1"/>
</dbReference>
<accession>A0A9N8CTJ1</accession>
<dbReference type="PANTHER" id="PTHR34156:SF10">
    <property type="entry name" value="MULTIPLE STRESS RESISTANCE PROTEIN BHSA"/>
    <property type="match status" value="1"/>
</dbReference>
<dbReference type="InterPro" id="IPR025543">
    <property type="entry name" value="Dodecin-like"/>
</dbReference>
<evidence type="ECO:0000256" key="1">
    <source>
        <dbReference type="ARBA" id="ARBA00022729"/>
    </source>
</evidence>
<keyword evidence="8" id="KW-1185">Reference proteome</keyword>
<feature type="chain" id="PRO_5040124254" evidence="3">
    <location>
        <begin position="45"/>
        <end position="107"/>
    </location>
</feature>
<evidence type="ECO:0000313" key="6">
    <source>
        <dbReference type="EMBL" id="CAC9212377.1"/>
    </source>
</evidence>
<comment type="similarity">
    <text evidence="2">Belongs to the BhsA/McbA family.</text>
</comment>
<evidence type="ECO:0000313" key="7">
    <source>
        <dbReference type="Proteomes" id="UP000834503"/>
    </source>
</evidence>
<dbReference type="InterPro" id="IPR010854">
    <property type="entry name" value="YdgH/BhsA/McbA-like_dom"/>
</dbReference>
<gene>
    <name evidence="5" type="primary">bhsA_4</name>
    <name evidence="6" type="synonym">bhsA_2</name>
    <name evidence="5" type="ORF">GHA_02934</name>
    <name evidence="6" type="ORF">TML_03057</name>
</gene>
<dbReference type="Gene3D" id="3.30.1660.10">
    <property type="entry name" value="Flavin-binding protein dodecin"/>
    <property type="match status" value="1"/>
</dbReference>
<dbReference type="InterPro" id="IPR051096">
    <property type="entry name" value="BhsA/McbA_stress_biofilm_assoc"/>
</dbReference>
<sequence>MIYLSIVKLIITTPIHLQKVTIMKNVKTLFVAAVLSSLSFASFAAVEVQATPAGQQKVGTISANAGTNLGSLEDQLAQKADEMGAKSFRITSVTGPNTLHGTAVIYK</sequence>
<feature type="domain" description="YdgH/BhsA/McbA-like" evidence="4">
    <location>
        <begin position="56"/>
        <end position="107"/>
    </location>
</feature>
<dbReference type="PANTHER" id="PTHR34156">
    <property type="entry name" value="OUTER MEMBRANE PROTEIN-RELATED-RELATED"/>
    <property type="match status" value="1"/>
</dbReference>
<feature type="signal peptide" evidence="3">
    <location>
        <begin position="1"/>
        <end position="44"/>
    </location>
</feature>
<proteinExistence type="inferred from homology"/>
<dbReference type="EMBL" id="CAIIUA010000001">
    <property type="protein sequence ID" value="CAC9212377.1"/>
    <property type="molecule type" value="Genomic_DNA"/>
</dbReference>
<dbReference type="Pfam" id="PF07338">
    <property type="entry name" value="YdgH_BhsA-like"/>
    <property type="match status" value="1"/>
</dbReference>
<evidence type="ECO:0000313" key="5">
    <source>
        <dbReference type="EMBL" id="CAB5560855.1"/>
    </source>
</evidence>
<dbReference type="Proteomes" id="UP000834503">
    <property type="component" value="Unassembled WGS sequence"/>
</dbReference>
<dbReference type="EMBL" id="CAHPQX010000012">
    <property type="protein sequence ID" value="CAB5560855.1"/>
    <property type="molecule type" value="Genomic_DNA"/>
</dbReference>
<name>A0A9N8CTJ1_9ENTR</name>
<dbReference type="InterPro" id="IPR036275">
    <property type="entry name" value="YdgH-like_sf"/>
</dbReference>
<evidence type="ECO:0000256" key="3">
    <source>
        <dbReference type="SAM" id="SignalP"/>
    </source>
</evidence>
<dbReference type="Proteomes" id="UP000837205">
    <property type="component" value="Unassembled WGS sequence"/>
</dbReference>
<dbReference type="FunFam" id="3.30.1660.10:FF:000001">
    <property type="entry name" value="Multiple stress resistance protein BhsA"/>
    <property type="match status" value="1"/>
</dbReference>
<organism evidence="5 7">
    <name type="scientific">Citrobacter werkmanii</name>
    <dbReference type="NCBI Taxonomy" id="67827"/>
    <lineage>
        <taxon>Bacteria</taxon>
        <taxon>Pseudomonadati</taxon>
        <taxon>Pseudomonadota</taxon>
        <taxon>Gammaproteobacteria</taxon>
        <taxon>Enterobacterales</taxon>
        <taxon>Enterobacteriaceae</taxon>
        <taxon>Citrobacter</taxon>
        <taxon>Citrobacter freundii complex</taxon>
    </lineage>
</organism>
<evidence type="ECO:0000256" key="2">
    <source>
        <dbReference type="ARBA" id="ARBA00038138"/>
    </source>
</evidence>